<protein>
    <submittedName>
        <fullName evidence="1">Uncharacterized protein</fullName>
    </submittedName>
</protein>
<dbReference type="Proteomes" id="UP001372338">
    <property type="component" value="Unassembled WGS sequence"/>
</dbReference>
<evidence type="ECO:0000313" key="1">
    <source>
        <dbReference type="EMBL" id="KAK7259668.1"/>
    </source>
</evidence>
<keyword evidence="2" id="KW-1185">Reference proteome</keyword>
<name>A0AAN9ETH2_CROPI</name>
<comment type="caution">
    <text evidence="1">The sequence shown here is derived from an EMBL/GenBank/DDBJ whole genome shotgun (WGS) entry which is preliminary data.</text>
</comment>
<reference evidence="1 2" key="1">
    <citation type="submission" date="2024-01" db="EMBL/GenBank/DDBJ databases">
        <title>The genomes of 5 underutilized Papilionoideae crops provide insights into root nodulation and disease resistanc.</title>
        <authorList>
            <person name="Yuan L."/>
        </authorList>
    </citation>
    <scope>NUCLEOTIDE SEQUENCE [LARGE SCALE GENOMIC DNA]</scope>
    <source>
        <strain evidence="1">ZHUSHIDOU_FW_LH</strain>
        <tissue evidence="1">Leaf</tissue>
    </source>
</reference>
<dbReference type="EMBL" id="JAYWIO010000005">
    <property type="protein sequence ID" value="KAK7259668.1"/>
    <property type="molecule type" value="Genomic_DNA"/>
</dbReference>
<dbReference type="AlphaFoldDB" id="A0AAN9ETH2"/>
<organism evidence="1 2">
    <name type="scientific">Crotalaria pallida</name>
    <name type="common">Smooth rattlebox</name>
    <name type="synonym">Crotalaria striata</name>
    <dbReference type="NCBI Taxonomy" id="3830"/>
    <lineage>
        <taxon>Eukaryota</taxon>
        <taxon>Viridiplantae</taxon>
        <taxon>Streptophyta</taxon>
        <taxon>Embryophyta</taxon>
        <taxon>Tracheophyta</taxon>
        <taxon>Spermatophyta</taxon>
        <taxon>Magnoliopsida</taxon>
        <taxon>eudicotyledons</taxon>
        <taxon>Gunneridae</taxon>
        <taxon>Pentapetalae</taxon>
        <taxon>rosids</taxon>
        <taxon>fabids</taxon>
        <taxon>Fabales</taxon>
        <taxon>Fabaceae</taxon>
        <taxon>Papilionoideae</taxon>
        <taxon>50 kb inversion clade</taxon>
        <taxon>genistoids sensu lato</taxon>
        <taxon>core genistoids</taxon>
        <taxon>Crotalarieae</taxon>
        <taxon>Crotalaria</taxon>
    </lineage>
</organism>
<evidence type="ECO:0000313" key="2">
    <source>
        <dbReference type="Proteomes" id="UP001372338"/>
    </source>
</evidence>
<proteinExistence type="predicted"/>
<accession>A0AAN9ETH2</accession>
<gene>
    <name evidence="1" type="ORF">RIF29_25281</name>
</gene>
<sequence>MSPSPYTMINHCWNIEHEDDMRNVVCTPHHWPEGELKLTAGWSKCVEQMDVDVDNMLVKCRIIRINVFRLVEYGEAPCDGLDPWPRSQDIGLTLTEIIPRNL</sequence>